<organism evidence="1 2">
    <name type="scientific">Kroppenstedtia eburnea</name>
    <dbReference type="NCBI Taxonomy" id="714067"/>
    <lineage>
        <taxon>Bacteria</taxon>
        <taxon>Bacillati</taxon>
        <taxon>Bacillota</taxon>
        <taxon>Bacilli</taxon>
        <taxon>Bacillales</taxon>
        <taxon>Thermoactinomycetaceae</taxon>
        <taxon>Kroppenstedtia</taxon>
    </lineage>
</organism>
<reference evidence="2" key="1">
    <citation type="submission" date="2017-01" db="EMBL/GenBank/DDBJ databases">
        <authorList>
            <person name="Varghese N."/>
            <person name="Submissions S."/>
        </authorList>
    </citation>
    <scope>NUCLEOTIDE SEQUENCE [LARGE SCALE GENOMIC DNA]</scope>
    <source>
        <strain evidence="2">DSM 45196</strain>
    </source>
</reference>
<gene>
    <name evidence="1" type="ORF">SAMN05421790_10267</name>
</gene>
<protein>
    <submittedName>
        <fullName evidence="1">Uncharacterized protein</fullName>
    </submittedName>
</protein>
<dbReference type="EMBL" id="FTOD01000002">
    <property type="protein sequence ID" value="SIS48436.1"/>
    <property type="molecule type" value="Genomic_DNA"/>
</dbReference>
<dbReference type="AlphaFoldDB" id="A0A1N7JGT1"/>
<dbReference type="OrthoDB" id="2989906at2"/>
<evidence type="ECO:0000313" key="1">
    <source>
        <dbReference type="EMBL" id="SIS48436.1"/>
    </source>
</evidence>
<keyword evidence="2" id="KW-1185">Reference proteome</keyword>
<sequence>MGTITRETRRESFDSVLKTLETRQAVVLKELRKCPRLTANELAVRLWNSGVIPMPERNRVHPRLNELVEAGEVAVTGKRTCSISGKKCAVYEPVDTRSIQGSLF</sequence>
<proteinExistence type="predicted"/>
<accession>A0A1N7JGT1</accession>
<evidence type="ECO:0000313" key="2">
    <source>
        <dbReference type="Proteomes" id="UP000186795"/>
    </source>
</evidence>
<dbReference type="RefSeq" id="WP_076523633.1">
    <property type="nucleotide sequence ID" value="NZ_CP048103.1"/>
</dbReference>
<name>A0A1N7JGT1_9BACL</name>
<dbReference type="Proteomes" id="UP000186795">
    <property type="component" value="Unassembled WGS sequence"/>
</dbReference>